<organism evidence="1 2">
    <name type="scientific">Caerostris darwini</name>
    <dbReference type="NCBI Taxonomy" id="1538125"/>
    <lineage>
        <taxon>Eukaryota</taxon>
        <taxon>Metazoa</taxon>
        <taxon>Ecdysozoa</taxon>
        <taxon>Arthropoda</taxon>
        <taxon>Chelicerata</taxon>
        <taxon>Arachnida</taxon>
        <taxon>Araneae</taxon>
        <taxon>Araneomorphae</taxon>
        <taxon>Entelegynae</taxon>
        <taxon>Araneoidea</taxon>
        <taxon>Araneidae</taxon>
        <taxon>Caerostris</taxon>
    </lineage>
</organism>
<evidence type="ECO:0000313" key="1">
    <source>
        <dbReference type="EMBL" id="GIY73103.1"/>
    </source>
</evidence>
<reference evidence="1 2" key="1">
    <citation type="submission" date="2021-06" db="EMBL/GenBank/DDBJ databases">
        <title>Caerostris darwini draft genome.</title>
        <authorList>
            <person name="Kono N."/>
            <person name="Arakawa K."/>
        </authorList>
    </citation>
    <scope>NUCLEOTIDE SEQUENCE [LARGE SCALE GENOMIC DNA]</scope>
</reference>
<evidence type="ECO:0000313" key="2">
    <source>
        <dbReference type="Proteomes" id="UP001054837"/>
    </source>
</evidence>
<dbReference type="AlphaFoldDB" id="A0AAV4VSJ9"/>
<dbReference type="Proteomes" id="UP001054837">
    <property type="component" value="Unassembled WGS sequence"/>
</dbReference>
<name>A0AAV4VSJ9_9ARAC</name>
<protein>
    <submittedName>
        <fullName evidence="1">Uncharacterized protein</fullName>
    </submittedName>
</protein>
<sequence length="95" mass="10833">MGRGASSSSLARFWEPGRRKEMRFGAPGVELLLCSFGCKYHLPERARQQHRGAGSVMKEERARASISKRQNTRRVFYSRKCGERALLDKTICAKE</sequence>
<dbReference type="EMBL" id="BPLQ01013561">
    <property type="protein sequence ID" value="GIY73103.1"/>
    <property type="molecule type" value="Genomic_DNA"/>
</dbReference>
<accession>A0AAV4VSJ9</accession>
<comment type="caution">
    <text evidence="1">The sequence shown here is derived from an EMBL/GenBank/DDBJ whole genome shotgun (WGS) entry which is preliminary data.</text>
</comment>
<keyword evidence="2" id="KW-1185">Reference proteome</keyword>
<gene>
    <name evidence="1" type="ORF">CDAR_68031</name>
</gene>
<proteinExistence type="predicted"/>